<evidence type="ECO:0000313" key="2">
    <source>
        <dbReference type="Proteomes" id="UP000005396"/>
    </source>
</evidence>
<accession>A8S1P0</accession>
<dbReference type="HOGENOM" id="CLU_3287319_0_0_9"/>
<reference evidence="1 2" key="1">
    <citation type="submission" date="2007-08" db="EMBL/GenBank/DDBJ databases">
        <authorList>
            <person name="Fulton L."/>
            <person name="Clifton S."/>
            <person name="Fulton B."/>
            <person name="Xu J."/>
            <person name="Minx P."/>
            <person name="Pepin K.H."/>
            <person name="Johnson M."/>
            <person name="Thiruvilangam P."/>
            <person name="Bhonagiri V."/>
            <person name="Nash W.E."/>
            <person name="Mardis E.R."/>
            <person name="Wilson R.K."/>
        </authorList>
    </citation>
    <scope>NUCLEOTIDE SEQUENCE [LARGE SCALE GENOMIC DNA]</scope>
    <source>
        <strain evidence="2">ATCC BAA-613 / DSM 15670 / CCUG 46953 / JCM 12243 / WAL 16351</strain>
    </source>
</reference>
<comment type="caution">
    <text evidence="1">The sequence shown here is derived from an EMBL/GenBank/DDBJ whole genome shotgun (WGS) entry which is preliminary data.</text>
</comment>
<proteinExistence type="predicted"/>
<reference evidence="1 2" key="2">
    <citation type="submission" date="2007-09" db="EMBL/GenBank/DDBJ databases">
        <title>Draft genome sequence of Clostridium bolteae (ATCC BAA-613).</title>
        <authorList>
            <person name="Sudarsanam P."/>
            <person name="Ley R."/>
            <person name="Guruge J."/>
            <person name="Turnbaugh P.J."/>
            <person name="Mahowald M."/>
            <person name="Liep D."/>
            <person name="Gordon J."/>
        </authorList>
    </citation>
    <scope>NUCLEOTIDE SEQUENCE [LARGE SCALE GENOMIC DNA]</scope>
    <source>
        <strain evidence="2">ATCC BAA-613 / DSM 15670 / CCUG 46953 / JCM 12243 / WAL 16351</strain>
    </source>
</reference>
<evidence type="ECO:0000313" key="1">
    <source>
        <dbReference type="EMBL" id="EDP13551.1"/>
    </source>
</evidence>
<name>A8S1P0_ENTBW</name>
<organism evidence="1 2">
    <name type="scientific">Enterocloster bolteae (strain ATCC BAA-613 / DSM 15670 / CCUG 46953 / JCM 12243 / WAL 16351)</name>
    <name type="common">Clostridium bolteae</name>
    <dbReference type="NCBI Taxonomy" id="411902"/>
    <lineage>
        <taxon>Bacteria</taxon>
        <taxon>Bacillati</taxon>
        <taxon>Bacillota</taxon>
        <taxon>Clostridia</taxon>
        <taxon>Lachnospirales</taxon>
        <taxon>Lachnospiraceae</taxon>
        <taxon>Enterocloster</taxon>
    </lineage>
</organism>
<sequence length="40" mass="4781">MKVPVTVNRHFLFFHINNIIGTYILRPCCNDFAEREEMNP</sequence>
<gene>
    <name evidence="1" type="ORF">CLOBOL_06116</name>
</gene>
<dbReference type="AlphaFoldDB" id="A8S1P0"/>
<dbReference type="Proteomes" id="UP000005396">
    <property type="component" value="Unassembled WGS sequence"/>
</dbReference>
<dbReference type="PaxDb" id="411902-CLOBOL_06116"/>
<protein>
    <submittedName>
        <fullName evidence="1">Uncharacterized protein</fullName>
    </submittedName>
</protein>
<dbReference type="EMBL" id="ABCC02000047">
    <property type="protein sequence ID" value="EDP13551.1"/>
    <property type="molecule type" value="Genomic_DNA"/>
</dbReference>